<dbReference type="RefSeq" id="WP_093714912.1">
    <property type="nucleotide sequence ID" value="NZ_FONG01000011.1"/>
</dbReference>
<keyword evidence="2" id="KW-1185">Reference proteome</keyword>
<dbReference type="EMBL" id="FONG01000011">
    <property type="protein sequence ID" value="SFF30464.1"/>
    <property type="molecule type" value="Genomic_DNA"/>
</dbReference>
<protein>
    <submittedName>
        <fullName evidence="1">Immunity protein 53</fullName>
    </submittedName>
</protein>
<evidence type="ECO:0000313" key="2">
    <source>
        <dbReference type="Proteomes" id="UP000199323"/>
    </source>
</evidence>
<organism evidence="1 2">
    <name type="scientific">Actinacidiphila alni</name>
    <dbReference type="NCBI Taxonomy" id="380248"/>
    <lineage>
        <taxon>Bacteria</taxon>
        <taxon>Bacillati</taxon>
        <taxon>Actinomycetota</taxon>
        <taxon>Actinomycetes</taxon>
        <taxon>Kitasatosporales</taxon>
        <taxon>Streptomycetaceae</taxon>
        <taxon>Actinacidiphila</taxon>
    </lineage>
</organism>
<dbReference type="OrthoDB" id="3533713at2"/>
<name>A0A1I2HJX1_9ACTN</name>
<dbReference type="InterPro" id="IPR028228">
    <property type="entry name" value="Imm53"/>
</dbReference>
<gene>
    <name evidence="1" type="ORF">SAMN05216251_11179</name>
</gene>
<dbReference type="Pfam" id="PF15580">
    <property type="entry name" value="Imm53"/>
    <property type="match status" value="1"/>
</dbReference>
<dbReference type="Proteomes" id="UP000199323">
    <property type="component" value="Unassembled WGS sequence"/>
</dbReference>
<sequence>MSSADALVRLQDWYASNCDGDWEHSAGVRIESLDNPGWMIRLDTTGTVWEGRTLDRVVVGTSEDNWLHYWADGNSIQAACGPHLLEEALQTVLDQVST</sequence>
<proteinExistence type="predicted"/>
<dbReference type="STRING" id="380248.SAMN05216251_11179"/>
<reference evidence="2" key="1">
    <citation type="submission" date="2016-10" db="EMBL/GenBank/DDBJ databases">
        <authorList>
            <person name="Varghese N."/>
            <person name="Submissions S."/>
        </authorList>
    </citation>
    <scope>NUCLEOTIDE SEQUENCE [LARGE SCALE GENOMIC DNA]</scope>
    <source>
        <strain evidence="2">CGMCC 4.3510</strain>
    </source>
</reference>
<evidence type="ECO:0000313" key="1">
    <source>
        <dbReference type="EMBL" id="SFF30464.1"/>
    </source>
</evidence>
<dbReference type="AlphaFoldDB" id="A0A1I2HJX1"/>
<accession>A0A1I2HJX1</accession>